<dbReference type="GO" id="GO:0005886">
    <property type="term" value="C:plasma membrane"/>
    <property type="evidence" value="ECO:0007669"/>
    <property type="project" value="UniProtKB-SubCell"/>
</dbReference>
<dbReference type="GO" id="GO:0001604">
    <property type="term" value="F:urotensin II receptor activity"/>
    <property type="evidence" value="ECO:0007669"/>
    <property type="project" value="InterPro"/>
</dbReference>
<keyword evidence="10" id="KW-0325">Glycoprotein</keyword>
<comment type="similarity">
    <text evidence="15">Belongs to the G-protein coupled receptor 1 family.</text>
</comment>
<dbReference type="OrthoDB" id="6076970at2759"/>
<accession>A0A1A6H052</accession>
<evidence type="ECO:0000256" key="3">
    <source>
        <dbReference type="ARBA" id="ARBA00022475"/>
    </source>
</evidence>
<dbReference type="SUPFAM" id="SSF81321">
    <property type="entry name" value="Family A G protein-coupled receptor-like"/>
    <property type="match status" value="1"/>
</dbReference>
<evidence type="ECO:0000256" key="6">
    <source>
        <dbReference type="ARBA" id="ARBA00023040"/>
    </source>
</evidence>
<feature type="transmembrane region" description="Helical" evidence="17">
    <location>
        <begin position="256"/>
        <end position="278"/>
    </location>
</feature>
<evidence type="ECO:0000256" key="8">
    <source>
        <dbReference type="ARBA" id="ARBA00023157"/>
    </source>
</evidence>
<feature type="transmembrane region" description="Helical" evidence="17">
    <location>
        <begin position="171"/>
        <end position="190"/>
    </location>
</feature>
<dbReference type="GO" id="GO:0097746">
    <property type="term" value="P:blood vessel diameter maintenance"/>
    <property type="evidence" value="ECO:0007669"/>
    <property type="project" value="InterPro"/>
</dbReference>
<dbReference type="InterPro" id="IPR000670">
    <property type="entry name" value="Urot_II_rcpt"/>
</dbReference>
<evidence type="ECO:0000256" key="7">
    <source>
        <dbReference type="ARBA" id="ARBA00023136"/>
    </source>
</evidence>
<dbReference type="AlphaFoldDB" id="A0A1A6H052"/>
<evidence type="ECO:0000259" key="18">
    <source>
        <dbReference type="PROSITE" id="PS50262"/>
    </source>
</evidence>
<keyword evidence="9 15" id="KW-0675">Receptor</keyword>
<evidence type="ECO:0000256" key="1">
    <source>
        <dbReference type="ARBA" id="ARBA00004651"/>
    </source>
</evidence>
<evidence type="ECO:0000256" key="16">
    <source>
        <dbReference type="SAM" id="MobiDB-lite"/>
    </source>
</evidence>
<evidence type="ECO:0000256" key="10">
    <source>
        <dbReference type="ARBA" id="ARBA00023180"/>
    </source>
</evidence>
<feature type="region of interest" description="Disordered" evidence="16">
    <location>
        <begin position="455"/>
        <end position="490"/>
    </location>
</feature>
<dbReference type="PANTHER" id="PTHR24230:SF60">
    <property type="entry name" value="UROTENSIN-2 RECEPTOR"/>
    <property type="match status" value="1"/>
</dbReference>
<keyword evidence="5 17" id="KW-1133">Transmembrane helix</keyword>
<evidence type="ECO:0000256" key="14">
    <source>
        <dbReference type="ARBA" id="ARBA00083864"/>
    </source>
</evidence>
<evidence type="ECO:0000256" key="11">
    <source>
        <dbReference type="ARBA" id="ARBA00023224"/>
    </source>
</evidence>
<evidence type="ECO:0000256" key="13">
    <source>
        <dbReference type="ARBA" id="ARBA00032764"/>
    </source>
</evidence>
<evidence type="ECO:0000256" key="15">
    <source>
        <dbReference type="RuleBase" id="RU000688"/>
    </source>
</evidence>
<proteinExistence type="inferred from homology"/>
<gene>
    <name evidence="19" type="ORF">A6R68_00489</name>
</gene>
<feature type="compositionally biased region" description="Low complexity" evidence="16">
    <location>
        <begin position="405"/>
        <end position="423"/>
    </location>
</feature>
<evidence type="ECO:0000313" key="20">
    <source>
        <dbReference type="Proteomes" id="UP000092124"/>
    </source>
</evidence>
<evidence type="ECO:0000256" key="9">
    <source>
        <dbReference type="ARBA" id="ARBA00023170"/>
    </source>
</evidence>
<keyword evidence="3" id="KW-1003">Cell membrane</keyword>
<keyword evidence="8" id="KW-1015">Disulfide bond</keyword>
<comment type="subcellular location">
    <subcellularLocation>
        <location evidence="1">Cell membrane</location>
        <topology evidence="1">Multi-pass membrane protein</topology>
    </subcellularLocation>
</comment>
<keyword evidence="20" id="KW-1185">Reference proteome</keyword>
<feature type="compositionally biased region" description="Basic and acidic residues" evidence="16">
    <location>
        <begin position="467"/>
        <end position="477"/>
    </location>
</feature>
<feature type="transmembrane region" description="Helical" evidence="17">
    <location>
        <begin position="303"/>
        <end position="323"/>
    </location>
</feature>
<feature type="transmembrane region" description="Helical" evidence="17">
    <location>
        <begin position="343"/>
        <end position="366"/>
    </location>
</feature>
<dbReference type="PROSITE" id="PS50262">
    <property type="entry name" value="G_PROTEIN_RECEP_F1_2"/>
    <property type="match status" value="1"/>
</dbReference>
<feature type="transmembrane region" description="Helical" evidence="17">
    <location>
        <begin position="94"/>
        <end position="120"/>
    </location>
</feature>
<evidence type="ECO:0000256" key="2">
    <source>
        <dbReference type="ARBA" id="ARBA00014302"/>
    </source>
</evidence>
<sequence length="490" mass="54773">MLERPVQLQVLSIYFLSESSPFRTSFLQTLLTEQWEPHQKPSVRTEMALSLESTTSFPMLAMSGDSVSELPGGPNVSLNSSWTGPTDHSSLQDLVATGAIGAVLSAMGVVGMVGNVYTLVVMCRFLHASASMYVYVVNLALADLLYLLSIPFIVATYVTKDWHFGDVGCRVLFSLDFLTMHASIFTLTIMSSERYAAVLRPLDTVQRSKGYRKLLALGTWLLALLLTLPMMLAIRLVHRGPKSLCLPAWSPHAHRIYLTLLFGTSIVGPGLVIGLLYVRLARAYWLSQQASFKQTRRLPNPRVLYLIFGIVLLFWACFLPFWLWQLLAQYHEAMPLAPQTARIVNYLTTCLTYGNSCINPFLYTLLTKNYREYLRGRQRSLGSSCHGPGSAGSFLPSRVHLQQNSGRSLSSSSQQTTETLMLSPVPPNTERKEVGSSLDGERDFTTMGQDFSSIIIHPQTTPEQEYDQSKTDSKETNKASFGQVRFERLR</sequence>
<dbReference type="PANTHER" id="PTHR24230">
    <property type="entry name" value="G-PROTEIN COUPLED RECEPTOR"/>
    <property type="match status" value="1"/>
</dbReference>
<evidence type="ECO:0000256" key="4">
    <source>
        <dbReference type="ARBA" id="ARBA00022692"/>
    </source>
</evidence>
<dbReference type="Gene3D" id="1.20.1070.10">
    <property type="entry name" value="Rhodopsin 7-helix transmembrane proteins"/>
    <property type="match status" value="1"/>
</dbReference>
<reference evidence="19 20" key="1">
    <citation type="submission" date="2016-06" db="EMBL/GenBank/DDBJ databases">
        <title>The Draft Genome Sequence and Annotation of the Desert Woodrat Neotoma lepida.</title>
        <authorList>
            <person name="Campbell M."/>
            <person name="Oakeson K.F."/>
            <person name="Yandell M."/>
            <person name="Halpert J.R."/>
            <person name="Dearing D."/>
        </authorList>
    </citation>
    <scope>NUCLEOTIDE SEQUENCE [LARGE SCALE GENOMIC DNA]</scope>
    <source>
        <strain evidence="19">417</strain>
        <tissue evidence="19">Liver</tissue>
    </source>
</reference>
<keyword evidence="4 15" id="KW-0812">Transmembrane</keyword>
<keyword evidence="6 15" id="KW-0297">G-protein coupled receptor</keyword>
<dbReference type="FunFam" id="1.20.1070.10:FF:000183">
    <property type="entry name" value="Urotensin-2 receptor"/>
    <property type="match status" value="1"/>
</dbReference>
<dbReference type="Pfam" id="PF00001">
    <property type="entry name" value="7tm_1"/>
    <property type="match status" value="1"/>
</dbReference>
<name>A0A1A6H052_NEOLE</name>
<evidence type="ECO:0000256" key="12">
    <source>
        <dbReference type="ARBA" id="ARBA00025579"/>
    </source>
</evidence>
<dbReference type="EMBL" id="LZPO01066263">
    <property type="protein sequence ID" value="OBS70992.1"/>
    <property type="molecule type" value="Genomic_DNA"/>
</dbReference>
<organism evidence="19 20">
    <name type="scientific">Neotoma lepida</name>
    <name type="common">Desert woodrat</name>
    <dbReference type="NCBI Taxonomy" id="56216"/>
    <lineage>
        <taxon>Eukaryota</taxon>
        <taxon>Metazoa</taxon>
        <taxon>Chordata</taxon>
        <taxon>Craniata</taxon>
        <taxon>Vertebrata</taxon>
        <taxon>Euteleostomi</taxon>
        <taxon>Mammalia</taxon>
        <taxon>Eutheria</taxon>
        <taxon>Euarchontoglires</taxon>
        <taxon>Glires</taxon>
        <taxon>Rodentia</taxon>
        <taxon>Myomorpha</taxon>
        <taxon>Muroidea</taxon>
        <taxon>Cricetidae</taxon>
        <taxon>Neotominae</taxon>
        <taxon>Neotoma</taxon>
    </lineage>
</organism>
<comment type="function">
    <text evidence="12">High affinity receptor for urotensin-2 and urotensin-2B. The activity of this receptor is mediated by a G-protein that activate a phosphatidylinositol-calcium second messenger system.</text>
</comment>
<feature type="transmembrane region" description="Helical" evidence="17">
    <location>
        <begin position="132"/>
        <end position="159"/>
    </location>
</feature>
<dbReference type="GO" id="GO:0007218">
    <property type="term" value="P:neuropeptide signaling pathway"/>
    <property type="evidence" value="ECO:0007669"/>
    <property type="project" value="TreeGrafter"/>
</dbReference>
<feature type="transmembrane region" description="Helical" evidence="17">
    <location>
        <begin position="214"/>
        <end position="236"/>
    </location>
</feature>
<evidence type="ECO:0000313" key="19">
    <source>
        <dbReference type="EMBL" id="OBS70992.1"/>
    </source>
</evidence>
<dbReference type="InterPro" id="IPR017452">
    <property type="entry name" value="GPCR_Rhodpsn_7TM"/>
</dbReference>
<dbReference type="Proteomes" id="UP000092124">
    <property type="component" value="Unassembled WGS sequence"/>
</dbReference>
<dbReference type="PRINTS" id="PR00237">
    <property type="entry name" value="GPCRRHODOPSN"/>
</dbReference>
<evidence type="ECO:0000256" key="5">
    <source>
        <dbReference type="ARBA" id="ARBA00022989"/>
    </source>
</evidence>
<comment type="caution">
    <text evidence="19">The sequence shown here is derived from an EMBL/GenBank/DDBJ whole genome shotgun (WGS) entry which is preliminary data.</text>
</comment>
<dbReference type="InterPro" id="IPR000276">
    <property type="entry name" value="GPCR_Rhodpsn"/>
</dbReference>
<feature type="region of interest" description="Disordered" evidence="16">
    <location>
        <begin position="405"/>
        <end position="437"/>
    </location>
</feature>
<protein>
    <recommendedName>
        <fullName evidence="2">Urotensin-2 receptor</fullName>
    </recommendedName>
    <alternativeName>
        <fullName evidence="14">G-protein coupled receptor 14</fullName>
    </alternativeName>
    <alternativeName>
        <fullName evidence="13">Urotensin II receptor</fullName>
    </alternativeName>
</protein>
<evidence type="ECO:0000256" key="17">
    <source>
        <dbReference type="SAM" id="Phobius"/>
    </source>
</evidence>
<dbReference type="CDD" id="cd14999">
    <property type="entry name" value="7tmA_UII-R"/>
    <property type="match status" value="1"/>
</dbReference>
<dbReference type="GO" id="GO:0008217">
    <property type="term" value="P:regulation of blood pressure"/>
    <property type="evidence" value="ECO:0007669"/>
    <property type="project" value="InterPro"/>
</dbReference>
<keyword evidence="7 17" id="KW-0472">Membrane</keyword>
<keyword evidence="11 15" id="KW-0807">Transducer</keyword>
<dbReference type="PROSITE" id="PS00237">
    <property type="entry name" value="G_PROTEIN_RECEP_F1_1"/>
    <property type="match status" value="1"/>
</dbReference>
<dbReference type="PRINTS" id="PR00647">
    <property type="entry name" value="UROTENSIN2R"/>
</dbReference>
<feature type="domain" description="G-protein coupled receptors family 1 profile" evidence="18">
    <location>
        <begin position="114"/>
        <end position="363"/>
    </location>
</feature>
<dbReference type="STRING" id="56216.A0A1A6H052"/>